<protein>
    <recommendedName>
        <fullName evidence="9">Bromodomain-containing protein 3</fullName>
    </recommendedName>
</protein>
<feature type="region of interest" description="Disordered" evidence="4">
    <location>
        <begin position="1430"/>
        <end position="1452"/>
    </location>
</feature>
<feature type="compositionally biased region" description="Basic and acidic residues" evidence="4">
    <location>
        <begin position="876"/>
        <end position="894"/>
    </location>
</feature>
<sequence>MGHDGLTRYFCFVMPNCDLPSNARPMDYFVSLSDMRKVSGMTVFTNAVSEAEGDSILSTVSLVNCCAFFVRRFYADYLAQSTAFYLYRLSPVAMQQGSGSSTPSAAPTTVPPVTSEKMDEPPPRNEPVVEPVNGIVQPPVVPPPERPGRLTNQLHFLLKTVMKAVWKHQFSWPFQQPVDAKKLNLPDYHKIIKQPMDLGTVKKRLENNYYWTSKEAIQDFNIMFSNCYVYNKPGEDVVVMAQTLEKLFLTKVSLMPKDEVEMDVPNPKGAKKKPPTVRSLAPPGTLVGSVPAAPATVTTPVTATATAATVAARARPSSALGSAVTSSVAPANNTAASVTATPTATTPVVPNVPPIGTLPPQTVPGSTNTTTTATPTAVSAAHNALSTPVTPTLAKPVPPTAASPYIVNSSQSGIETVLPPQQPAKVKKGVKRKADTTTPTATAYDPHYGTNLDPSNAKIATRRESGRQEIAPFQSASYPISPYQGSAAAQNPPKNKEKLSDALKSCNEILKELFSKKHSGYAWPFYKPVDAELLGLHDYHDIIKKPMDLGTVKRKMDNREYKSANEFAADVRLIFTNCYKYNPPDHDVVAMGRKLQDVFEMRLANIPDEPANNITPNQSKESDSSSSSDSDVTEENSDSDEECNQKLKILEKQLFEMQERMRKLAEEASLKKKAKKKMKDKKKSTTPGSSDAKPGMEVHANPPHPVAAKVLHPVTALAQPQISSVAPTIPPAAATKTKTKGQRAPKAGATPNAPAKRAKGAGAAGAGGAGRGPNKKKGSQAVTNFDSEEEDTAKPMSYDEKRQLSLDINKLPGDKLGRVVHIIQSREPSLRDSNPDEIEIDFETLKPSTLRELESYVASCLRKKTRKPYYKKVSGKSKDEQMAEKKQELEKRLQDVTGQLGTAKKNAKKADEAAKQDIAPSGGNISSSSSSSDSSSSSSSDSSSSDSSDSEAEPGRPPKKKKKESSSPVQFSAGATAAANLSIAPTSVTSSANSNTATVTAQNTSTPLTVPPIVLSNTNNSLSLSNPTQISSASITTPLLTNPQNNNVPSNNTNNASSAAAPAPSAVPPASNAATTAAAIPSGPSTPNLPVSQPNLPSQIVNPALGLSGNGLPTSSSSSSLVASDNTNGIGSNPLSLAGLQLPTGLASINSLASLVGSGMAQQQQQPTMQLPQVPSQSQQQQQQQHQMGGKQSHNQHSASHMSLHLPTSRASVGGNPQAHPLAGFIDPLEHSLASFEKGDATALGLNMLNDLNTLKQELSAGAMAQAQSNLLPPLELVHQHLQNQMHQHSNNGFNNDFNGNGPLNGMGNLASSVGMSQMLMNSMVTSNPLLGNVPLFDPLQNFMRPSSYQNNPGTIDLTGGSMSSGVGVGGMSKKEEGKFMLTPKPIEDLLMNPNEKKISSTPPDGKGGGFGHAFKSSAHDQNLKNAWSSLASAGSPQSTPTSAATKPKPSMDTFQAFRNKAKEKLDRQKMLQQQEMKRSQKEQAEKELKRQQEQQQKVKQDEINNGRSSSKMVIEPMPARVVEDIKASPQGSPSPNTPTTPHALDRSAAKRAELRKLEQERRRREAMAGQIDMNMQSDLMAAFEESL</sequence>
<dbReference type="CDD" id="cd05497">
    <property type="entry name" value="Bromo_Brdt_I_like"/>
    <property type="match status" value="1"/>
</dbReference>
<dbReference type="Gene3D" id="1.20.1270.220">
    <property type="match status" value="1"/>
</dbReference>
<feature type="compositionally biased region" description="Low complexity" evidence="4">
    <location>
        <begin position="1037"/>
        <end position="1086"/>
    </location>
</feature>
<feature type="region of interest" description="Disordered" evidence="4">
    <location>
        <begin position="475"/>
        <end position="497"/>
    </location>
</feature>
<accession>A0ABD1D3C8</accession>
<dbReference type="PANTHER" id="PTHR22880:SF225">
    <property type="entry name" value="BROMODOMAIN-CONTAINING PROTEIN BET-1-RELATED"/>
    <property type="match status" value="1"/>
</dbReference>
<feature type="compositionally biased region" description="Polar residues" evidence="4">
    <location>
        <begin position="475"/>
        <end position="493"/>
    </location>
</feature>
<dbReference type="SMART" id="SM00297">
    <property type="entry name" value="BROMO"/>
    <property type="match status" value="2"/>
</dbReference>
<name>A0ABD1D3C8_CULPP</name>
<dbReference type="FunFam" id="1.20.920.10:FF:000002">
    <property type="entry name" value="Bromodomain-containing protein 4"/>
    <property type="match status" value="1"/>
</dbReference>
<dbReference type="PRINTS" id="PR00503">
    <property type="entry name" value="BROMODOMAIN"/>
</dbReference>
<dbReference type="FunFam" id="1.20.1270.220:FF:000001">
    <property type="entry name" value="bromodomain-containing protein 2 isoform X1"/>
    <property type="match status" value="1"/>
</dbReference>
<dbReference type="InterPro" id="IPR031354">
    <property type="entry name" value="BRD4_CDT"/>
</dbReference>
<evidence type="ECO:0008006" key="9">
    <source>
        <dbReference type="Google" id="ProtNLM"/>
    </source>
</evidence>
<feature type="compositionally biased region" description="Low complexity" evidence="4">
    <location>
        <begin position="100"/>
        <end position="115"/>
    </location>
</feature>
<evidence type="ECO:0000313" key="8">
    <source>
        <dbReference type="Proteomes" id="UP001562425"/>
    </source>
</evidence>
<dbReference type="InterPro" id="IPR027353">
    <property type="entry name" value="NET_dom"/>
</dbReference>
<evidence type="ECO:0000256" key="3">
    <source>
        <dbReference type="PROSITE-ProRule" id="PRU00035"/>
    </source>
</evidence>
<dbReference type="GO" id="GO:0010468">
    <property type="term" value="P:regulation of gene expression"/>
    <property type="evidence" value="ECO:0007669"/>
    <property type="project" value="UniProtKB-ARBA"/>
</dbReference>
<feature type="region of interest" description="Disordered" evidence="4">
    <location>
        <begin position="669"/>
        <end position="703"/>
    </location>
</feature>
<feature type="region of interest" description="Disordered" evidence="4">
    <location>
        <begin position="726"/>
        <end position="801"/>
    </location>
</feature>
<dbReference type="PANTHER" id="PTHR22880">
    <property type="entry name" value="FALZ-RELATED BROMODOMAIN-CONTAINING PROTEINS"/>
    <property type="match status" value="1"/>
</dbReference>
<dbReference type="Proteomes" id="UP001562425">
    <property type="component" value="Unassembled WGS sequence"/>
</dbReference>
<feature type="compositionally biased region" description="Polar residues" evidence="4">
    <location>
        <begin position="1530"/>
        <end position="1541"/>
    </location>
</feature>
<feature type="compositionally biased region" description="Polar residues" evidence="4">
    <location>
        <begin position="1088"/>
        <end position="1101"/>
    </location>
</feature>
<dbReference type="SUPFAM" id="SSF47370">
    <property type="entry name" value="Bromodomain"/>
    <property type="match status" value="2"/>
</dbReference>
<evidence type="ECO:0000256" key="1">
    <source>
        <dbReference type="ARBA" id="ARBA00022737"/>
    </source>
</evidence>
<evidence type="ECO:0000313" key="7">
    <source>
        <dbReference type="EMBL" id="KAL1392832.1"/>
    </source>
</evidence>
<feature type="compositionally biased region" description="Gly residues" evidence="4">
    <location>
        <begin position="762"/>
        <end position="771"/>
    </location>
</feature>
<dbReference type="Pfam" id="PF17035">
    <property type="entry name" value="BET"/>
    <property type="match status" value="1"/>
</dbReference>
<dbReference type="InterPro" id="IPR050935">
    <property type="entry name" value="Bromo_chromatin_reader"/>
</dbReference>
<dbReference type="CDD" id="cd05498">
    <property type="entry name" value="Bromo_Brdt_II_like"/>
    <property type="match status" value="1"/>
</dbReference>
<evidence type="ECO:0000259" key="6">
    <source>
        <dbReference type="PROSITE" id="PS51525"/>
    </source>
</evidence>
<keyword evidence="1" id="KW-0677">Repeat</keyword>
<feature type="compositionally biased region" description="Acidic residues" evidence="4">
    <location>
        <begin position="631"/>
        <end position="642"/>
    </location>
</feature>
<feature type="domain" description="NET" evidence="6">
    <location>
        <begin position="786"/>
        <end position="868"/>
    </location>
</feature>
<feature type="compositionally biased region" description="Basic residues" evidence="4">
    <location>
        <begin position="671"/>
        <end position="684"/>
    </location>
</feature>
<feature type="compositionally biased region" description="Basic residues" evidence="4">
    <location>
        <begin position="866"/>
        <end position="875"/>
    </location>
</feature>
<gene>
    <name evidence="7" type="ORF">pipiens_012190</name>
</gene>
<feature type="compositionally biased region" description="Polar residues" evidence="4">
    <location>
        <begin position="1430"/>
        <end position="1445"/>
    </location>
</feature>
<dbReference type="InterPro" id="IPR018359">
    <property type="entry name" value="Bromodomain_CS"/>
</dbReference>
<reference evidence="7 8" key="1">
    <citation type="submission" date="2024-05" db="EMBL/GenBank/DDBJ databases">
        <title>Culex pipiens pipiens assembly and annotation.</title>
        <authorList>
            <person name="Alout H."/>
            <person name="Durand T."/>
        </authorList>
    </citation>
    <scope>NUCLEOTIDE SEQUENCE [LARGE SCALE GENOMIC DNA]</scope>
    <source>
        <strain evidence="7">HA-2024</strain>
        <tissue evidence="7">Whole body</tissue>
    </source>
</reference>
<dbReference type="InterPro" id="IPR001487">
    <property type="entry name" value="Bromodomain"/>
</dbReference>
<feature type="region of interest" description="Disordered" evidence="4">
    <location>
        <begin position="422"/>
        <end position="456"/>
    </location>
</feature>
<feature type="compositionally biased region" description="Basic and acidic residues" evidence="4">
    <location>
        <begin position="1544"/>
        <end position="1567"/>
    </location>
</feature>
<dbReference type="InterPro" id="IPR036427">
    <property type="entry name" value="Bromodomain-like_sf"/>
</dbReference>
<proteinExistence type="predicted"/>
<feature type="region of interest" description="Disordered" evidence="4">
    <location>
        <begin position="866"/>
        <end position="971"/>
    </location>
</feature>
<dbReference type="InterPro" id="IPR038336">
    <property type="entry name" value="NET_sf"/>
</dbReference>
<dbReference type="FunFam" id="1.20.920.10:FF:000003">
    <property type="entry name" value="Bromodomain-containing protein 2"/>
    <property type="match status" value="1"/>
</dbReference>
<dbReference type="InterPro" id="IPR043509">
    <property type="entry name" value="Bromo_Brdt_II"/>
</dbReference>
<keyword evidence="2 3" id="KW-0103">Bromodomain</keyword>
<feature type="region of interest" description="Disordered" evidence="4">
    <location>
        <begin position="607"/>
        <end position="644"/>
    </location>
</feature>
<comment type="caution">
    <text evidence="7">The sequence shown here is derived from an EMBL/GenBank/DDBJ whole genome shotgun (WGS) entry which is preliminary data.</text>
</comment>
<organism evidence="7 8">
    <name type="scientific">Culex pipiens pipiens</name>
    <name type="common">Northern house mosquito</name>
    <dbReference type="NCBI Taxonomy" id="38569"/>
    <lineage>
        <taxon>Eukaryota</taxon>
        <taxon>Metazoa</taxon>
        <taxon>Ecdysozoa</taxon>
        <taxon>Arthropoda</taxon>
        <taxon>Hexapoda</taxon>
        <taxon>Insecta</taxon>
        <taxon>Pterygota</taxon>
        <taxon>Neoptera</taxon>
        <taxon>Endopterygota</taxon>
        <taxon>Diptera</taxon>
        <taxon>Nematocera</taxon>
        <taxon>Culicoidea</taxon>
        <taxon>Culicidae</taxon>
        <taxon>Culicinae</taxon>
        <taxon>Culicini</taxon>
        <taxon>Culex</taxon>
        <taxon>Culex</taxon>
    </lineage>
</organism>
<feature type="compositionally biased region" description="Low complexity" evidence="4">
    <location>
        <begin position="1105"/>
        <end position="1124"/>
    </location>
</feature>
<dbReference type="PROSITE" id="PS51525">
    <property type="entry name" value="NET"/>
    <property type="match status" value="1"/>
</dbReference>
<dbReference type="InterPro" id="IPR043508">
    <property type="entry name" value="Bromo_Brdt_I"/>
</dbReference>
<feature type="region of interest" description="Disordered" evidence="4">
    <location>
        <begin position="1163"/>
        <end position="1219"/>
    </location>
</feature>
<feature type="compositionally biased region" description="Basic and acidic residues" evidence="4">
    <location>
        <begin position="1464"/>
        <end position="1505"/>
    </location>
</feature>
<feature type="compositionally biased region" description="Low complexity" evidence="4">
    <location>
        <begin position="436"/>
        <end position="446"/>
    </location>
</feature>
<dbReference type="PROSITE" id="PS50014">
    <property type="entry name" value="BROMODOMAIN_2"/>
    <property type="match status" value="2"/>
</dbReference>
<feature type="region of interest" description="Disordered" evidence="4">
    <location>
        <begin position="1464"/>
        <end position="1588"/>
    </location>
</feature>
<evidence type="ECO:0000256" key="2">
    <source>
        <dbReference type="ARBA" id="ARBA00023117"/>
    </source>
</evidence>
<feature type="region of interest" description="Disordered" evidence="4">
    <location>
        <begin position="96"/>
        <end position="133"/>
    </location>
</feature>
<dbReference type="EMBL" id="JBEHCU010007757">
    <property type="protein sequence ID" value="KAL1392832.1"/>
    <property type="molecule type" value="Genomic_DNA"/>
</dbReference>
<feature type="compositionally biased region" description="Low complexity" evidence="4">
    <location>
        <begin position="926"/>
        <end position="947"/>
    </location>
</feature>
<feature type="compositionally biased region" description="Polar residues" evidence="4">
    <location>
        <begin position="1190"/>
        <end position="1201"/>
    </location>
</feature>
<evidence type="ECO:0000256" key="4">
    <source>
        <dbReference type="SAM" id="MobiDB-lite"/>
    </source>
</evidence>
<feature type="region of interest" description="Disordered" evidence="4">
    <location>
        <begin position="1037"/>
        <end position="1125"/>
    </location>
</feature>
<feature type="region of interest" description="Disordered" evidence="4">
    <location>
        <begin position="345"/>
        <end position="370"/>
    </location>
</feature>
<keyword evidence="8" id="KW-1185">Reference proteome</keyword>
<evidence type="ECO:0000259" key="5">
    <source>
        <dbReference type="PROSITE" id="PS50014"/>
    </source>
</evidence>
<dbReference type="PROSITE" id="PS00633">
    <property type="entry name" value="BROMODOMAIN_1"/>
    <property type="match status" value="2"/>
</dbReference>
<feature type="domain" description="Bromo" evidence="5">
    <location>
        <begin position="517"/>
        <end position="589"/>
    </location>
</feature>
<feature type="compositionally biased region" description="Low complexity" evidence="4">
    <location>
        <begin position="1163"/>
        <end position="1187"/>
    </location>
</feature>
<dbReference type="Gene3D" id="1.20.920.10">
    <property type="entry name" value="Bromodomain-like"/>
    <property type="match status" value="2"/>
</dbReference>
<feature type="region of interest" description="Disordered" evidence="4">
    <location>
        <begin position="1395"/>
        <end position="1417"/>
    </location>
</feature>
<dbReference type="Pfam" id="PF17105">
    <property type="entry name" value="BRD4_CDT"/>
    <property type="match status" value="1"/>
</dbReference>
<feature type="region of interest" description="Disordered" evidence="4">
    <location>
        <begin position="261"/>
        <end position="285"/>
    </location>
</feature>
<dbReference type="Pfam" id="PF00439">
    <property type="entry name" value="Bromodomain"/>
    <property type="match status" value="2"/>
</dbReference>
<feature type="domain" description="Bromo" evidence="5">
    <location>
        <begin position="166"/>
        <end position="238"/>
    </location>
</feature>